<feature type="compositionally biased region" description="Basic and acidic residues" evidence="1">
    <location>
        <begin position="140"/>
        <end position="165"/>
    </location>
</feature>
<protein>
    <submittedName>
        <fullName evidence="2">Uncharacterized protein</fullName>
    </submittedName>
</protein>
<feature type="compositionally biased region" description="Low complexity" evidence="1">
    <location>
        <begin position="244"/>
        <end position="253"/>
    </location>
</feature>
<sequence>MDESSPQHFEEMDKKCTENNLVARHGTHSVVTATADDGLPNFKTPVHCKSSNVWTENVLDSGFYSAHPIHLSDKSSSASSSARLSPEQRKLSGGRRVTLGACHFSPVTRESFSVIRSRKLVFNESPDLFKHSTKHDHFDADVKSQERLSEDAEHKEEKRDYHGTDADTTLFSPISPGLYSLEKNLSNSSARLSPEDLETSLQDMSLEESASSSSSLYSFSHSRSISPSPLIKSSISQHEDSEAESAMSCSSSSEVEHEQKKQDAVETVCNVSFPLPTSVEHVTSSDSTVLPQSSCKEHFMTALHLTSAQGNNNNVISTSLACATNPPHCSQSEQHISQALHNQVADFNPGDILSLEKSITVTHHLLTCPQNDQADFQLVKSPFKRSGTNKTDIEYLFSPTKSRKTDNSQQLSPRKHATRNIFQDRRETAGHKALVKFDRLPEFVTFHSFNSSNLKTELTSSTNISTRGSNPTCVDSDKTIKDYPKLLISSHSLPSCFQKVMRNLSPAEPSRLIGRNIGVTTLDIIGSLYPHFSLCIARIMSNLDNEDLFQ</sequence>
<feature type="region of interest" description="Disordered" evidence="1">
    <location>
        <begin position="140"/>
        <end position="173"/>
    </location>
</feature>
<organism evidence="2 3">
    <name type="scientific">Plakobranchus ocellatus</name>
    <dbReference type="NCBI Taxonomy" id="259542"/>
    <lineage>
        <taxon>Eukaryota</taxon>
        <taxon>Metazoa</taxon>
        <taxon>Spiralia</taxon>
        <taxon>Lophotrochozoa</taxon>
        <taxon>Mollusca</taxon>
        <taxon>Gastropoda</taxon>
        <taxon>Heterobranchia</taxon>
        <taxon>Euthyneura</taxon>
        <taxon>Panpulmonata</taxon>
        <taxon>Sacoglossa</taxon>
        <taxon>Placobranchoidea</taxon>
        <taxon>Plakobranchidae</taxon>
        <taxon>Plakobranchus</taxon>
    </lineage>
</organism>
<keyword evidence="3" id="KW-1185">Reference proteome</keyword>
<accession>A0AAV4AYM8</accession>
<dbReference type="Proteomes" id="UP000735302">
    <property type="component" value="Unassembled WGS sequence"/>
</dbReference>
<proteinExistence type="predicted"/>
<name>A0AAV4AYM8_9GAST</name>
<evidence type="ECO:0000313" key="3">
    <source>
        <dbReference type="Proteomes" id="UP000735302"/>
    </source>
</evidence>
<reference evidence="2 3" key="1">
    <citation type="journal article" date="2021" name="Elife">
        <title>Chloroplast acquisition without the gene transfer in kleptoplastic sea slugs, Plakobranchus ocellatus.</title>
        <authorList>
            <person name="Maeda T."/>
            <person name="Takahashi S."/>
            <person name="Yoshida T."/>
            <person name="Shimamura S."/>
            <person name="Takaki Y."/>
            <person name="Nagai Y."/>
            <person name="Toyoda A."/>
            <person name="Suzuki Y."/>
            <person name="Arimoto A."/>
            <person name="Ishii H."/>
            <person name="Satoh N."/>
            <person name="Nishiyama T."/>
            <person name="Hasebe M."/>
            <person name="Maruyama T."/>
            <person name="Minagawa J."/>
            <person name="Obokata J."/>
            <person name="Shigenobu S."/>
        </authorList>
    </citation>
    <scope>NUCLEOTIDE SEQUENCE [LARGE SCALE GENOMIC DNA]</scope>
</reference>
<evidence type="ECO:0000256" key="1">
    <source>
        <dbReference type="SAM" id="MobiDB-lite"/>
    </source>
</evidence>
<feature type="region of interest" description="Disordered" evidence="1">
    <location>
        <begin position="228"/>
        <end position="261"/>
    </location>
</feature>
<feature type="region of interest" description="Disordered" evidence="1">
    <location>
        <begin position="72"/>
        <end position="92"/>
    </location>
</feature>
<dbReference type="AlphaFoldDB" id="A0AAV4AYM8"/>
<evidence type="ECO:0000313" key="2">
    <source>
        <dbReference type="EMBL" id="GFO12874.1"/>
    </source>
</evidence>
<gene>
    <name evidence="2" type="ORF">PoB_003937900</name>
</gene>
<comment type="caution">
    <text evidence="2">The sequence shown here is derived from an EMBL/GenBank/DDBJ whole genome shotgun (WGS) entry which is preliminary data.</text>
</comment>
<dbReference type="EMBL" id="BLXT01004465">
    <property type="protein sequence ID" value="GFO12874.1"/>
    <property type="molecule type" value="Genomic_DNA"/>
</dbReference>